<protein>
    <submittedName>
        <fullName evidence="4">Uncharacterized protein</fullName>
    </submittedName>
</protein>
<dbReference type="Proteomes" id="UP000315496">
    <property type="component" value="Chromosome 1"/>
</dbReference>
<feature type="domain" description="Cilia- and flagella-associated protein 61 N-terminal" evidence="2">
    <location>
        <begin position="81"/>
        <end position="225"/>
    </location>
</feature>
<feature type="compositionally biased region" description="Acidic residues" evidence="1">
    <location>
        <begin position="1250"/>
        <end position="1262"/>
    </location>
</feature>
<evidence type="ECO:0000313" key="5">
    <source>
        <dbReference type="Proteomes" id="UP000315496"/>
    </source>
</evidence>
<dbReference type="InterPro" id="IPR032151">
    <property type="entry name" value="CFAP61_N"/>
</dbReference>
<name>A0A4Z1SZE4_GIAMU</name>
<reference evidence="4 5" key="1">
    <citation type="submission" date="2019-05" db="EMBL/GenBank/DDBJ databases">
        <title>The compact genome of Giardia muris reveals important steps in the evolution of intestinal protozoan parasites.</title>
        <authorList>
            <person name="Xu F."/>
            <person name="Jimenez-Gonzalez A."/>
            <person name="Einarsson E."/>
            <person name="Astvaldsson A."/>
            <person name="Peirasmaki D."/>
            <person name="Eckmann L."/>
            <person name="Andersson J.O."/>
            <person name="Svard S.G."/>
            <person name="Jerlstrom-Hultqvist J."/>
        </authorList>
    </citation>
    <scope>NUCLEOTIDE SEQUENCE [LARGE SCALE GENOMIC DNA]</scope>
    <source>
        <strain evidence="4 5">Roberts-Thomson</strain>
    </source>
</reference>
<dbReference type="Pfam" id="PF16092">
    <property type="entry name" value="CFAP61_N"/>
    <property type="match status" value="1"/>
</dbReference>
<dbReference type="InterPro" id="IPR056299">
    <property type="entry name" value="CFAP61_dimer"/>
</dbReference>
<organism evidence="4 5">
    <name type="scientific">Giardia muris</name>
    <dbReference type="NCBI Taxonomy" id="5742"/>
    <lineage>
        <taxon>Eukaryota</taxon>
        <taxon>Metamonada</taxon>
        <taxon>Diplomonadida</taxon>
        <taxon>Hexamitidae</taxon>
        <taxon>Giardiinae</taxon>
        <taxon>Giardia</taxon>
    </lineage>
</organism>
<evidence type="ECO:0000256" key="1">
    <source>
        <dbReference type="SAM" id="MobiDB-lite"/>
    </source>
</evidence>
<comment type="caution">
    <text evidence="4">The sequence shown here is derived from an EMBL/GenBank/DDBJ whole genome shotgun (WGS) entry which is preliminary data.</text>
</comment>
<evidence type="ECO:0000259" key="3">
    <source>
        <dbReference type="Pfam" id="PF23150"/>
    </source>
</evidence>
<feature type="region of interest" description="Disordered" evidence="1">
    <location>
        <begin position="1220"/>
        <end position="1265"/>
    </location>
</feature>
<dbReference type="PANTHER" id="PTHR21178:SF8">
    <property type="entry name" value="CILIA- AND FLAGELLA-ASSOCIATED PROTEIN 61"/>
    <property type="match status" value="1"/>
</dbReference>
<proteinExistence type="predicted"/>
<dbReference type="OrthoDB" id="382863at2759"/>
<feature type="compositionally biased region" description="Acidic residues" evidence="1">
    <location>
        <begin position="1227"/>
        <end position="1243"/>
    </location>
</feature>
<feature type="region of interest" description="Disordered" evidence="1">
    <location>
        <begin position="967"/>
        <end position="993"/>
    </location>
</feature>
<keyword evidence="5" id="KW-1185">Reference proteome</keyword>
<dbReference type="EMBL" id="VDLU01000001">
    <property type="protein sequence ID" value="TNJ30125.1"/>
    <property type="molecule type" value="Genomic_DNA"/>
</dbReference>
<evidence type="ECO:0000259" key="2">
    <source>
        <dbReference type="Pfam" id="PF16092"/>
    </source>
</evidence>
<accession>A0A4Z1SZE4</accession>
<gene>
    <name evidence="4" type="ORF">GMRT_11074</name>
</gene>
<dbReference type="VEuPathDB" id="GiardiaDB:GMRT_11074"/>
<sequence length="1816" mass="201423">MPYVVRDLAADDYEACDTLLSDPVYGRIFALLDLAELHVQCSYAAVAELDGEICGILMVGPTPQYFPELPDDVQASSPPGTLAPRLWSEYVSKYYSVDANRFLTEWVRLLTCLGEHVDALSVLVQTYFGFDPYNETLLLLVPPHDSLPHSIRRIFPELAGPEPINPDCSRVHCCSRPDVLPPLEVRQAEMKDHDDLVAIFESQNTSIRERFGEFFVASLITSAKEAPTQKLSLVALDYECYSLDYIANAANAIRRPVSFCYIERCNPQSKEDLRVMSHLARSHSLEKYRFNDISYSSLAFIRATATLPIAESRCGELIGAVFEQWPDLEALILSLPSAATCTDMQMLRLFTLVDARSPLSPRESLFICHRDVWLGTVETVPVRTPSLLDEARDYLRVSMSGTTPMIHQPFDLKQSLEPLQPGCSFGSILVFNTVGTARIPIAMCVVDLNVGRVDDGTLYPDYLDQYYRVLQGEQQTCEVPLELTGGVSLWGPPLCLGGRAWCKMHYDRDLSRFAYLKAFWIDPMFLQFKDAILNTCIETAGVDGFLLSVDHDLQKVIRPVYDAANGSFVSETCDATEVFTPFEKEILRFSTYIPNVVILPDERDSHVIRPAVRRHYNGTIPTGQAEKSAERLADEARFNEKMEMDYQEDMLNSAIRVLTPHFSLFAILPSNHISHFASPIKIANDPEPSLFLIKPPVTFTDRLLIIGGGMGLLSALIALHDCAYLARFKNVVAVTPPPGIITPYSLETEGTSYELYIDHGESLPRYRDRILPLLFDICIGDIVEISLETSTLKLASGTEFGFDIIFMCPEGNDGESFRLVPTFNLNSAVSFTYGIVDPLGGMAQGGTNIGLLQNQANTFNTRGYKDQTLMDVIAQPRYHSQLLASLITEHMTDLCIDEGNFYERLLAPRLNARLFFRYLTKNAPISKRQLSALYNSTISANLRTCVNFLYSATILKRMAAKNRLANARLEDGSPTRPPPTNPQQPAAEEEQKATAQLGPYRLLSAYAKSSQIIQTVSPEALIELPLICKQLADITNEAREQLFPSLSQVVPPRGTKGQTAAPTTTATVIDAARTSVAVVGSTFESFSVIQCLLDFGVAPSSIFLLLPADPTKTTDQLDIKNDNVIDSLVAPPGYGQYSVCKNSVMPVDNVKHNQARGRDTKIFQDKSTSQTASKRDEAFPKDLHAHILEKLGNLGVNILKNVRIVDVLCSLNGLSGKGLGKIPGLHDEEEEEDDEYSDEDESDAYSNDVAESDEESDEESADNADNMNEYRLAIAIREVRDSLDDLDAADMVLNSRIPNFAEELEVLDDVCDALLMGDTKGVLIKYLADGDNDFDPNVMDPVEQKAELFSVLRKRVQKLSQHCRKILARKKKYRKKLFLGASLCGLRLGLRSTGTFAPDAEMGNTYGDDLPSSIILTAGAMTRIVTGNGGSIARLQINNAEPSPQIGCLDIHVCAVFLTEAFGVPFHYASALMRSDLVFDRTLIVNSHAQTSDPRVYAACNLGKVSRATLLRRMQRMSDDPNRITPLQIPIAPHVLTADPAKPVVDWSLFSPAESARYAIYRLLSKRLSDFDVIDDDGLVPEFTEALVLNCRVPGGYVFRVARPLRDVRDPELTVEHHFRVIETGNLRQVESGERWCHLEIDPLGVVDSIAVFSQAPLHPDIKEVVFKVIGLPSALLNNIDGRWSRGEVPDLIDFICKPQVQYLLTDRILETINEITSDILTSADFNDIRDKIALGEYVGDGAGAVSDISVEALHPHFGRGVLSGAAHGTRVTNIVMDIVKELVRQAKDRYPELGQEVQTRGVVEFDSSTITLPKK</sequence>
<feature type="domain" description="CFAP61 dimerisation" evidence="3">
    <location>
        <begin position="1581"/>
        <end position="1702"/>
    </location>
</feature>
<evidence type="ECO:0000313" key="4">
    <source>
        <dbReference type="EMBL" id="TNJ30125.1"/>
    </source>
</evidence>
<dbReference type="InterPro" id="IPR038884">
    <property type="entry name" value="CFAP61"/>
</dbReference>
<dbReference type="PANTHER" id="PTHR21178">
    <property type="entry name" value="CILIA- AND FLAGELLA-ASSOCIATED PROTEIN 61"/>
    <property type="match status" value="1"/>
</dbReference>
<dbReference type="Pfam" id="PF23150">
    <property type="entry name" value="CFAP61_dimer"/>
    <property type="match status" value="1"/>
</dbReference>